<dbReference type="PROSITE" id="PS51257">
    <property type="entry name" value="PROKAR_LIPOPROTEIN"/>
    <property type="match status" value="1"/>
</dbReference>
<gene>
    <name evidence="2" type="ORF">TREES_T100021819</name>
</gene>
<name>L9JDM0_TUPCH</name>
<feature type="region of interest" description="Disordered" evidence="1">
    <location>
        <begin position="217"/>
        <end position="239"/>
    </location>
</feature>
<evidence type="ECO:0000313" key="3">
    <source>
        <dbReference type="Proteomes" id="UP000011518"/>
    </source>
</evidence>
<accession>L9JDM0</accession>
<sequence>MAHRKSTLTLAQAAVTTTPGASFSCSDLTAVYRADNRVSEAHARPVSVFQGVPASVFRVALVLQKAPCHLPLEEARRALLGHSGMTPTNSSSCVQGMESATVTVGNAEPTCRPRGGPAARSPGRPRGGPAARSPGTLPFCSLCCHLILGVLCETCPHLPLRVQVTLQTPSAPASSARREAACGQRTPLDVRGQYTGACWDPSCAGPESTRALRSLPGEKLNRKPQNTEAHGEVPDPGVGRVCHGGLNPSPQEVKRESSKAEGLGSLPLLVFTRTSVTEFRTHLGNSGWSHLETLLQKKISQADSGYQDTLCHPWAPFSPRWCPHNAAVSRPGYQYLSRVQSDLCLWNGDGGEQQRLHTSPDLLTESNPRSWHLNSLQRQVTACGRRKEGRRQGSVISDSE</sequence>
<dbReference type="EMBL" id="KB321054">
    <property type="protein sequence ID" value="ELW48419.1"/>
    <property type="molecule type" value="Genomic_DNA"/>
</dbReference>
<dbReference type="Proteomes" id="UP000011518">
    <property type="component" value="Unassembled WGS sequence"/>
</dbReference>
<dbReference type="InParanoid" id="L9JDM0"/>
<proteinExistence type="predicted"/>
<evidence type="ECO:0000256" key="1">
    <source>
        <dbReference type="SAM" id="MobiDB-lite"/>
    </source>
</evidence>
<organism evidence="2 3">
    <name type="scientific">Tupaia chinensis</name>
    <name type="common">Chinese tree shrew</name>
    <name type="synonym">Tupaia belangeri chinensis</name>
    <dbReference type="NCBI Taxonomy" id="246437"/>
    <lineage>
        <taxon>Eukaryota</taxon>
        <taxon>Metazoa</taxon>
        <taxon>Chordata</taxon>
        <taxon>Craniata</taxon>
        <taxon>Vertebrata</taxon>
        <taxon>Euteleostomi</taxon>
        <taxon>Mammalia</taxon>
        <taxon>Eutheria</taxon>
        <taxon>Euarchontoglires</taxon>
        <taxon>Scandentia</taxon>
        <taxon>Tupaiidae</taxon>
        <taxon>Tupaia</taxon>
    </lineage>
</organism>
<feature type="region of interest" description="Disordered" evidence="1">
    <location>
        <begin position="106"/>
        <end position="131"/>
    </location>
</feature>
<protein>
    <submittedName>
        <fullName evidence="2">Uncharacterized protein</fullName>
    </submittedName>
</protein>
<reference evidence="3" key="1">
    <citation type="submission" date="2012-07" db="EMBL/GenBank/DDBJ databases">
        <title>Genome of the Chinese tree shrew, a rising model animal genetically related to primates.</title>
        <authorList>
            <person name="Zhang G."/>
            <person name="Fan Y."/>
            <person name="Yao Y."/>
            <person name="Huang Z."/>
        </authorList>
    </citation>
    <scope>NUCLEOTIDE SEQUENCE [LARGE SCALE GENOMIC DNA]</scope>
</reference>
<keyword evidence="3" id="KW-1185">Reference proteome</keyword>
<dbReference type="AlphaFoldDB" id="L9JDM0"/>
<reference evidence="3" key="2">
    <citation type="journal article" date="2013" name="Nat. Commun.">
        <title>Genome of the Chinese tree shrew.</title>
        <authorList>
            <person name="Fan Y."/>
            <person name="Huang Z.Y."/>
            <person name="Cao C.C."/>
            <person name="Chen C.S."/>
            <person name="Chen Y.X."/>
            <person name="Fan D.D."/>
            <person name="He J."/>
            <person name="Hou H.L."/>
            <person name="Hu L."/>
            <person name="Hu X.T."/>
            <person name="Jiang X.T."/>
            <person name="Lai R."/>
            <person name="Lang Y.S."/>
            <person name="Liang B."/>
            <person name="Liao S.G."/>
            <person name="Mu D."/>
            <person name="Ma Y.Y."/>
            <person name="Niu Y.Y."/>
            <person name="Sun X.Q."/>
            <person name="Xia J.Q."/>
            <person name="Xiao J."/>
            <person name="Xiong Z.Q."/>
            <person name="Xu L."/>
            <person name="Yang L."/>
            <person name="Zhang Y."/>
            <person name="Zhao W."/>
            <person name="Zhao X.D."/>
            <person name="Zheng Y.T."/>
            <person name="Zhou J.M."/>
            <person name="Zhu Y.B."/>
            <person name="Zhang G.J."/>
            <person name="Wang J."/>
            <person name="Yao Y.G."/>
        </authorList>
    </citation>
    <scope>NUCLEOTIDE SEQUENCE [LARGE SCALE GENOMIC DNA]</scope>
</reference>
<evidence type="ECO:0000313" key="2">
    <source>
        <dbReference type="EMBL" id="ELW48419.1"/>
    </source>
</evidence>